<evidence type="ECO:0000256" key="10">
    <source>
        <dbReference type="ARBA" id="ARBA00023201"/>
    </source>
</evidence>
<evidence type="ECO:0000256" key="3">
    <source>
        <dbReference type="ARBA" id="ARBA00022448"/>
    </source>
</evidence>
<evidence type="ECO:0000256" key="7">
    <source>
        <dbReference type="ARBA" id="ARBA00023053"/>
    </source>
</evidence>
<dbReference type="Pfam" id="PF00474">
    <property type="entry name" value="SSF"/>
    <property type="match status" value="1"/>
</dbReference>
<reference evidence="13 14" key="1">
    <citation type="submission" date="2019-09" db="EMBL/GenBank/DDBJ databases">
        <title>Bird 10,000 Genomes (B10K) Project - Family phase.</title>
        <authorList>
            <person name="Zhang G."/>
        </authorList>
    </citation>
    <scope>NUCLEOTIDE SEQUENCE [LARGE SCALE GENOMIC DNA]</scope>
    <source>
        <strain evidence="13">B10K-CU-031-01</strain>
        <tissue evidence="13">Muscle</tissue>
    </source>
</reference>
<dbReference type="PANTHER" id="PTHR42985:SF11">
    <property type="entry name" value="SODIUM_IODIDE COTRANSPORTER"/>
    <property type="match status" value="1"/>
</dbReference>
<dbReference type="InterPro" id="IPR051163">
    <property type="entry name" value="Sodium:Solute_Symporter_SSF"/>
</dbReference>
<dbReference type="EMBL" id="VWPR01002298">
    <property type="protein sequence ID" value="NXE28783.1"/>
    <property type="molecule type" value="Genomic_DNA"/>
</dbReference>
<keyword evidence="7" id="KW-0915">Sodium</keyword>
<keyword evidence="6 12" id="KW-1133">Transmembrane helix</keyword>
<keyword evidence="9 12" id="KW-0472">Membrane</keyword>
<feature type="transmembrane region" description="Helical" evidence="12">
    <location>
        <begin position="208"/>
        <end position="227"/>
    </location>
</feature>
<comment type="caution">
    <text evidence="13">The sequence shown here is derived from an EMBL/GenBank/DDBJ whole genome shotgun (WGS) entry which is preliminary data.</text>
</comment>
<keyword evidence="4" id="KW-1003">Cell membrane</keyword>
<keyword evidence="8" id="KW-0406">Ion transport</keyword>
<evidence type="ECO:0000256" key="1">
    <source>
        <dbReference type="ARBA" id="ARBA00004651"/>
    </source>
</evidence>
<proteinExistence type="inferred from homology"/>
<comment type="similarity">
    <text evidence="2 11">Belongs to the sodium:solute symporter (SSF) (TC 2.A.21) family.</text>
</comment>
<keyword evidence="5 12" id="KW-0812">Transmembrane</keyword>
<dbReference type="Gene3D" id="1.20.1730.10">
    <property type="entry name" value="Sodium/glucose cotransporter"/>
    <property type="match status" value="1"/>
</dbReference>
<evidence type="ECO:0000256" key="2">
    <source>
        <dbReference type="ARBA" id="ARBA00006434"/>
    </source>
</evidence>
<feature type="non-terminal residue" evidence="13">
    <location>
        <position position="249"/>
    </location>
</feature>
<dbReference type="PANTHER" id="PTHR42985">
    <property type="entry name" value="SODIUM-COUPLED MONOCARBOXYLATE TRANSPORTER"/>
    <property type="match status" value="1"/>
</dbReference>
<dbReference type="GO" id="GO:0070062">
    <property type="term" value="C:extracellular exosome"/>
    <property type="evidence" value="ECO:0007669"/>
    <property type="project" value="TreeGrafter"/>
</dbReference>
<dbReference type="Proteomes" id="UP000560386">
    <property type="component" value="Unassembled WGS sequence"/>
</dbReference>
<dbReference type="GO" id="GO:1904200">
    <property type="term" value="P:iodide transmembrane transport"/>
    <property type="evidence" value="ECO:0007669"/>
    <property type="project" value="TreeGrafter"/>
</dbReference>
<feature type="transmembrane region" description="Helical" evidence="12">
    <location>
        <begin position="6"/>
        <end position="27"/>
    </location>
</feature>
<name>A0A7K8LK36_9AVES</name>
<organism evidence="13 14">
    <name type="scientific">Ardeotis kori</name>
    <dbReference type="NCBI Taxonomy" id="89386"/>
    <lineage>
        <taxon>Eukaryota</taxon>
        <taxon>Metazoa</taxon>
        <taxon>Chordata</taxon>
        <taxon>Craniata</taxon>
        <taxon>Vertebrata</taxon>
        <taxon>Euteleostomi</taxon>
        <taxon>Archelosauria</taxon>
        <taxon>Archosauria</taxon>
        <taxon>Dinosauria</taxon>
        <taxon>Saurischia</taxon>
        <taxon>Theropoda</taxon>
        <taxon>Coelurosauria</taxon>
        <taxon>Aves</taxon>
        <taxon>Neognathae</taxon>
        <taxon>Neoaves</taxon>
        <taxon>Otidimorphae</taxon>
        <taxon>Otidiformes</taxon>
        <taxon>Otididae</taxon>
        <taxon>Ardeotis</taxon>
    </lineage>
</organism>
<evidence type="ECO:0000256" key="8">
    <source>
        <dbReference type="ARBA" id="ARBA00023065"/>
    </source>
</evidence>
<keyword evidence="10" id="KW-0739">Sodium transport</keyword>
<evidence type="ECO:0000256" key="12">
    <source>
        <dbReference type="SAM" id="Phobius"/>
    </source>
</evidence>
<feature type="transmembrane region" description="Helical" evidence="12">
    <location>
        <begin position="122"/>
        <end position="143"/>
    </location>
</feature>
<feature type="transmembrane region" description="Helical" evidence="12">
    <location>
        <begin position="78"/>
        <end position="101"/>
    </location>
</feature>
<feature type="transmembrane region" description="Helical" evidence="12">
    <location>
        <begin position="47"/>
        <end position="66"/>
    </location>
</feature>
<comment type="subcellular location">
    <subcellularLocation>
        <location evidence="1">Cell membrane</location>
        <topology evidence="1">Multi-pass membrane protein</topology>
    </subcellularLocation>
</comment>
<evidence type="ECO:0000256" key="11">
    <source>
        <dbReference type="RuleBase" id="RU362091"/>
    </source>
</evidence>
<evidence type="ECO:0000256" key="9">
    <source>
        <dbReference type="ARBA" id="ARBA00023136"/>
    </source>
</evidence>
<feature type="non-terminal residue" evidence="13">
    <location>
        <position position="1"/>
    </location>
</feature>
<gene>
    <name evidence="13" type="primary">Slc5a5</name>
    <name evidence="13" type="ORF">ARDKOR_R08042</name>
</gene>
<dbReference type="AlphaFoldDB" id="A0A7K8LK36"/>
<feature type="transmembrane region" description="Helical" evidence="12">
    <location>
        <begin position="155"/>
        <end position="175"/>
    </location>
</feature>
<evidence type="ECO:0000256" key="4">
    <source>
        <dbReference type="ARBA" id="ARBA00022475"/>
    </source>
</evidence>
<dbReference type="GO" id="GO:0005886">
    <property type="term" value="C:plasma membrane"/>
    <property type="evidence" value="ECO:0007669"/>
    <property type="project" value="UniProtKB-SubCell"/>
</dbReference>
<dbReference type="InterPro" id="IPR038377">
    <property type="entry name" value="Na/Glc_symporter_sf"/>
</dbReference>
<sequence length="249" mass="26922">LTFSLWDYGVFGLMLLISTGIGLFHGLTKGGQKTAEDFFTGGRRMSALPVGLSLSASFMSAIQVLGVPAEAYRYGVKFLWMCLGQLLNTLLTAQLFLPVFYRLGLTSTYEYLERRFNRSVRLCGTLQYVAATMLYTGIVIYAPALILNQVTGLDIWASLLSTGIICTFYTTIVSAGTRGSRGFPGIPGAHPWLHPAQGGMKAVIWTDVFQVFVMLSGFIAIIIRGVLLAGGPARVLAIAANGSRVNFGE</sequence>
<keyword evidence="14" id="KW-1185">Reference proteome</keyword>
<evidence type="ECO:0000313" key="13">
    <source>
        <dbReference type="EMBL" id="NXE28783.1"/>
    </source>
</evidence>
<evidence type="ECO:0000256" key="6">
    <source>
        <dbReference type="ARBA" id="ARBA00022989"/>
    </source>
</evidence>
<evidence type="ECO:0000313" key="14">
    <source>
        <dbReference type="Proteomes" id="UP000560386"/>
    </source>
</evidence>
<dbReference type="GO" id="GO:0008507">
    <property type="term" value="F:sodium:iodide symporter activity"/>
    <property type="evidence" value="ECO:0007669"/>
    <property type="project" value="TreeGrafter"/>
</dbReference>
<evidence type="ECO:0000256" key="5">
    <source>
        <dbReference type="ARBA" id="ARBA00022692"/>
    </source>
</evidence>
<keyword evidence="3" id="KW-0813">Transport</keyword>
<accession>A0A7K8LK36</accession>
<protein>
    <submittedName>
        <fullName evidence="13">SC5A5 protein</fullName>
    </submittedName>
</protein>
<dbReference type="PROSITE" id="PS50283">
    <property type="entry name" value="NA_SOLUT_SYMP_3"/>
    <property type="match status" value="1"/>
</dbReference>
<dbReference type="InterPro" id="IPR001734">
    <property type="entry name" value="Na/solute_symporter"/>
</dbReference>